<dbReference type="Proteomes" id="UP001371456">
    <property type="component" value="Unassembled WGS sequence"/>
</dbReference>
<dbReference type="InterPro" id="IPR035979">
    <property type="entry name" value="RBD_domain_sf"/>
</dbReference>
<dbReference type="PANTHER" id="PTHR34568:SF5">
    <property type="entry name" value="RNA-BINDING (RRM_RBD_RNP MOTIFS) FAMILY PROTEIN"/>
    <property type="match status" value="1"/>
</dbReference>
<accession>A0AAN8Y6Y3</accession>
<sequence length="953" mass="105947">MSLSRLLSLKLRPLINTVECRRWCSSVNGKGEISQPLKKSEVMEQLKATDVEIAEKKHMTENEEVFPRETRVQKIVDPWNSLVVTFQIIKKKIFGNIMEQKSSSAHSLTSTSDLKDSDNVVSAYSHDGGSMNNLKNTIHSEKTSITNMEENVDSKTSLSSFIAVEIVNMKNTLNTEELLNISSKECEGSTDYGVNDMSGASSICGKADSNDGVQLINDFYHSEFVKKEREQLLAEEASSSVQISSGEEILSKSEDACIVEHRMQIEIPRTSKRISANKSGSTASESQEDIMKKFKFSSNLKHGRRDTSDSSCVSKRVASLVDVSQEKGNNEPELEAKNGQMPNEEVIPDIMSVFDNRTSNLKQVECSNSFLLSEATNKWRDVLIKKPVSSANKHYPAKDISMPISLSEATNKWRDVLVKKPVSSANEHYPAKDISIPISLSNTKMDEISSVSPSNEHFPAKDISIPIPLSNTKMDEISSVSYRSSHMEADHRAINQIVAPKSEKSVPSEFEHLNETSQNTFGKSGDIKGLIECIRVLPPQNHSVVRPEEIVVDIYSERKASNSTQAQTNKQSTDRKKRKTSSQGVIGKKGGISSEVLDDLNPGDERTEIRNTAPCDFFKSIETEEITSLREKGNLNKDEDASLSENLSDENKMTIKFVNVKATEQDVCDGFKRCGAITKVVFPTVISTNYKAAHIYFESKKGKEKALECSDVVIRNVVVVEATFPPKGRERMCIPDLIGYPEVPTSLVKHPSRTVMIKELKHNVSFHDIEEALAFCGSNITGIFFGSSSSVAYVEFETVEGKEIAIAKHSLIMLGETLSILRIDAPRTTIVRISNIPLPSRAKVISFCKSLGQARYFFTKALGNMDVHFKFAEWPRMLEIINRLNGIEVDGQQLVAKPAPIYPPDVLKVLWSQPEGRKHLKTTFNSMLQKVGGGSTVGLTELVDKFYADIQET</sequence>
<dbReference type="PANTHER" id="PTHR34568">
    <property type="entry name" value="RRM DOMAIN-CONTAINING PROTEIN"/>
    <property type="match status" value="1"/>
</dbReference>
<dbReference type="AlphaFoldDB" id="A0AAN8Y6Y3"/>
<keyword evidence="3" id="KW-1185">Reference proteome</keyword>
<dbReference type="GO" id="GO:0003676">
    <property type="term" value="F:nucleic acid binding"/>
    <property type="evidence" value="ECO:0007669"/>
    <property type="project" value="InterPro"/>
</dbReference>
<dbReference type="SUPFAM" id="SSF54928">
    <property type="entry name" value="RNA-binding domain, RBD"/>
    <property type="match status" value="2"/>
</dbReference>
<evidence type="ECO:0000313" key="2">
    <source>
        <dbReference type="EMBL" id="KAK6781061.1"/>
    </source>
</evidence>
<evidence type="ECO:0000256" key="1">
    <source>
        <dbReference type="SAM" id="MobiDB-lite"/>
    </source>
</evidence>
<dbReference type="InterPro" id="IPR058942">
    <property type="entry name" value="AT3G52170-like"/>
</dbReference>
<reference evidence="2 3" key="1">
    <citation type="submission" date="2024-02" db="EMBL/GenBank/DDBJ databases">
        <title>de novo genome assembly of Solanum bulbocastanum strain 11H21.</title>
        <authorList>
            <person name="Hosaka A.J."/>
        </authorList>
    </citation>
    <scope>NUCLEOTIDE SEQUENCE [LARGE SCALE GENOMIC DNA]</scope>
    <source>
        <tissue evidence="2">Young leaves</tissue>
    </source>
</reference>
<gene>
    <name evidence="2" type="ORF">RDI58_023245</name>
</gene>
<evidence type="ECO:0008006" key="4">
    <source>
        <dbReference type="Google" id="ProtNLM"/>
    </source>
</evidence>
<name>A0AAN8Y6Y3_SOLBU</name>
<dbReference type="EMBL" id="JBANQN010000009">
    <property type="protein sequence ID" value="KAK6781061.1"/>
    <property type="molecule type" value="Genomic_DNA"/>
</dbReference>
<comment type="caution">
    <text evidence="2">The sequence shown here is derived from an EMBL/GenBank/DDBJ whole genome shotgun (WGS) entry which is preliminary data.</text>
</comment>
<organism evidence="2 3">
    <name type="scientific">Solanum bulbocastanum</name>
    <name type="common">Wild potato</name>
    <dbReference type="NCBI Taxonomy" id="147425"/>
    <lineage>
        <taxon>Eukaryota</taxon>
        <taxon>Viridiplantae</taxon>
        <taxon>Streptophyta</taxon>
        <taxon>Embryophyta</taxon>
        <taxon>Tracheophyta</taxon>
        <taxon>Spermatophyta</taxon>
        <taxon>Magnoliopsida</taxon>
        <taxon>eudicotyledons</taxon>
        <taxon>Gunneridae</taxon>
        <taxon>Pentapetalae</taxon>
        <taxon>asterids</taxon>
        <taxon>lamiids</taxon>
        <taxon>Solanales</taxon>
        <taxon>Solanaceae</taxon>
        <taxon>Solanoideae</taxon>
        <taxon>Solaneae</taxon>
        <taxon>Solanum</taxon>
    </lineage>
</organism>
<protein>
    <recommendedName>
        <fullName evidence="4">RRM domain-containing protein</fullName>
    </recommendedName>
</protein>
<feature type="compositionally biased region" description="Polar residues" evidence="1">
    <location>
        <begin position="561"/>
        <end position="571"/>
    </location>
</feature>
<proteinExistence type="predicted"/>
<feature type="region of interest" description="Disordered" evidence="1">
    <location>
        <begin position="560"/>
        <end position="608"/>
    </location>
</feature>
<evidence type="ECO:0000313" key="3">
    <source>
        <dbReference type="Proteomes" id="UP001371456"/>
    </source>
</evidence>